<gene>
    <name evidence="1" type="ORF">SU9_25374</name>
</gene>
<dbReference type="HOGENOM" id="CLU_079554_0_0_11"/>
<dbReference type="AlphaFoldDB" id="J1RZZ1"/>
<name>J1RZZ1_9ACTN</name>
<reference evidence="1" key="1">
    <citation type="journal article" date="2012" name="J. Bacteriol.">
        <title>Genome Sequence of Streptomyces auratus Strain AGR0001, a Phoslactomycin-Producing Actinomycete.</title>
        <authorList>
            <person name="Han X."/>
            <person name="Li M."/>
            <person name="Ding Z."/>
            <person name="Zhao J."/>
            <person name="Ji K."/>
            <person name="Wen M."/>
            <person name="Lu T."/>
        </authorList>
    </citation>
    <scope>NUCLEOTIDE SEQUENCE [LARGE SCALE GENOMIC DNA]</scope>
    <source>
        <strain evidence="1">AGR0001</strain>
    </source>
</reference>
<organism evidence="1">
    <name type="scientific">Streptomyces auratus AGR0001</name>
    <dbReference type="NCBI Taxonomy" id="1160718"/>
    <lineage>
        <taxon>Bacteria</taxon>
        <taxon>Bacillati</taxon>
        <taxon>Actinomycetota</taxon>
        <taxon>Actinomycetes</taxon>
        <taxon>Kitasatosporales</taxon>
        <taxon>Streptomycetaceae</taxon>
        <taxon>Streptomyces</taxon>
    </lineage>
</organism>
<dbReference type="EMBL" id="AJGV01000156">
    <property type="protein sequence ID" value="EJJ04127.1"/>
    <property type="molecule type" value="Genomic_DNA"/>
</dbReference>
<dbReference type="eggNOG" id="COG3170">
    <property type="taxonomic scope" value="Bacteria"/>
</dbReference>
<evidence type="ECO:0000313" key="1">
    <source>
        <dbReference type="EMBL" id="EJJ04127.1"/>
    </source>
</evidence>
<sequence>MGEVSAGPLPVEVLFPVTASNQARGWLQEVQTMVRRSRLRPVGDVAAADWVVARVGPFGSGVGAFVPHGFEAYARILHPASASDESPVTWAEVAAWSGRVVHPRVQFRALATPASEVQAAKPWEEEPDPGTLPPATLAALCDVLARHTTSGDRCWFCVWDGYESTSDGRATLTFTSKEGEGQPEPGLLPPEFPSGIVKGPRVELPERSYLLLEGPLDAAGELAMSLSPQSPNLFWPDDRSWCVATEIDLDSTYLGGTAALVADVLADERLEAVPVEVTDPVWEDSDEVNR</sequence>
<dbReference type="PATRIC" id="fig|1160718.3.peg.5135"/>
<protein>
    <submittedName>
        <fullName evidence="1">Uncharacterized protein</fullName>
    </submittedName>
</protein>
<comment type="caution">
    <text evidence="1">The sequence shown here is derived from an EMBL/GenBank/DDBJ whole genome shotgun (WGS) entry which is preliminary data.</text>
</comment>
<proteinExistence type="predicted"/>
<accession>J1RZZ1</accession>
<dbReference type="STRING" id="1160718.SU9_25374"/>